<keyword evidence="8 9" id="KW-0326">Glycosidase</keyword>
<dbReference type="InterPro" id="IPR015955">
    <property type="entry name" value="Lactate_DH/Glyco_Ohase_4_C"/>
</dbReference>
<evidence type="ECO:0000256" key="7">
    <source>
        <dbReference type="ARBA" id="ARBA00023277"/>
    </source>
</evidence>
<dbReference type="Pfam" id="PF02056">
    <property type="entry name" value="Glyco_hydro_4"/>
    <property type="match status" value="1"/>
</dbReference>
<dbReference type="PANTHER" id="PTHR32092:SF6">
    <property type="entry name" value="ALPHA-GALACTOSIDASE"/>
    <property type="match status" value="1"/>
</dbReference>
<keyword evidence="5 9" id="KW-0520">NAD</keyword>
<keyword evidence="4 9" id="KW-0378">Hydrolase</keyword>
<proteinExistence type="inferred from homology"/>
<dbReference type="CDD" id="cd05297">
    <property type="entry name" value="GH4_alpha_glucosidase_galactosidase"/>
    <property type="match status" value="1"/>
</dbReference>
<reference evidence="11 12" key="1">
    <citation type="submission" date="2022-06" db="EMBL/GenBank/DDBJ databases">
        <title>New Species of the Genus Actinoplanes, ActinopZanes ferrugineus.</title>
        <authorList>
            <person name="Ding P."/>
        </authorList>
    </citation>
    <scope>NUCLEOTIDE SEQUENCE [LARGE SCALE GENOMIC DNA]</scope>
    <source>
        <strain evidence="11 12">TRM88003</strain>
    </source>
</reference>
<dbReference type="EMBL" id="JAMYJR010000001">
    <property type="protein sequence ID" value="MCO8269179.1"/>
    <property type="molecule type" value="Genomic_DNA"/>
</dbReference>
<evidence type="ECO:0000313" key="11">
    <source>
        <dbReference type="EMBL" id="MCO8269179.1"/>
    </source>
</evidence>
<dbReference type="PRINTS" id="PR00732">
    <property type="entry name" value="GLHYDRLASE4"/>
</dbReference>
<dbReference type="InterPro" id="IPR036291">
    <property type="entry name" value="NAD(P)-bd_dom_sf"/>
</dbReference>
<gene>
    <name evidence="11" type="ORF">M1L60_01085</name>
</gene>
<feature type="domain" description="Glycosyl hydrolase family 4 C-terminal" evidence="10">
    <location>
        <begin position="195"/>
        <end position="401"/>
    </location>
</feature>
<organism evidence="11 12">
    <name type="scientific">Paractinoplanes aksuensis</name>
    <dbReference type="NCBI Taxonomy" id="2939490"/>
    <lineage>
        <taxon>Bacteria</taxon>
        <taxon>Bacillati</taxon>
        <taxon>Actinomycetota</taxon>
        <taxon>Actinomycetes</taxon>
        <taxon>Micromonosporales</taxon>
        <taxon>Micromonosporaceae</taxon>
        <taxon>Paractinoplanes</taxon>
    </lineage>
</organism>
<keyword evidence="3" id="KW-0479">Metal-binding</keyword>
<evidence type="ECO:0000256" key="4">
    <source>
        <dbReference type="ARBA" id="ARBA00022801"/>
    </source>
</evidence>
<dbReference type="PANTHER" id="PTHR32092">
    <property type="entry name" value="6-PHOSPHO-BETA-GLUCOSIDASE-RELATED"/>
    <property type="match status" value="1"/>
</dbReference>
<evidence type="ECO:0000313" key="12">
    <source>
        <dbReference type="Proteomes" id="UP001523369"/>
    </source>
</evidence>
<dbReference type="InterPro" id="IPR053715">
    <property type="entry name" value="GH4_Enzyme_sf"/>
</dbReference>
<evidence type="ECO:0000256" key="2">
    <source>
        <dbReference type="ARBA" id="ARBA00010141"/>
    </source>
</evidence>
<dbReference type="Gene3D" id="3.90.1820.10">
    <property type="entry name" value="AglA-like glucosidase"/>
    <property type="match status" value="1"/>
</dbReference>
<comment type="cofactor">
    <cofactor evidence="1">
        <name>Mn(2+)</name>
        <dbReference type="ChEBI" id="CHEBI:29035"/>
    </cofactor>
</comment>
<dbReference type="NCBIfam" id="NF011657">
    <property type="entry name" value="PRK15076.1"/>
    <property type="match status" value="1"/>
</dbReference>
<dbReference type="SUPFAM" id="SSF51735">
    <property type="entry name" value="NAD(P)-binding Rossmann-fold domains"/>
    <property type="match status" value="1"/>
</dbReference>
<dbReference type="SUPFAM" id="SSF56327">
    <property type="entry name" value="LDH C-terminal domain-like"/>
    <property type="match status" value="1"/>
</dbReference>
<dbReference type="RefSeq" id="WP_253235320.1">
    <property type="nucleotide sequence ID" value="NZ_JAMYJR010000001.1"/>
</dbReference>
<evidence type="ECO:0000256" key="3">
    <source>
        <dbReference type="ARBA" id="ARBA00022723"/>
    </source>
</evidence>
<dbReference type="InterPro" id="IPR001088">
    <property type="entry name" value="Glyco_hydro_4"/>
</dbReference>
<dbReference type="Proteomes" id="UP001523369">
    <property type="component" value="Unassembled WGS sequence"/>
</dbReference>
<sequence length="430" mass="47393">MTVIAFLGAGSVVFTRELLADILSFDELRDVTLALHDIDPERLETAELIARRTADQLGASPAITASLDRRAVLDGADFVINSIQVGMYEATVRDFEIPAKYGLRQTIGDTLGVGGIFRALRTFPVLDAIASDMLELCPDAWLLNYTNPMAMNVAYLSAVAPRLRVVGLCHSVFWTVHDLADLLGVPLEEVDYTGAGVNHQAWLLRFEHRGESLYPRLDALLADDPQLQRRVRMDMYRRLGYFPTETSEHSSEYVPWYLHSEAEIARLRIPVGDYLGISADNVAEYHATRRSLLAGEPLDLTREATEYAPQVIHSMVTGQQRRIHANVPNHGLISNLPEGYAVEVPCVVDRLGVRPERVGALPPQCAALNRSFVNVGQLTVQAALDGDPRLVRQAAMVDPNTAASLTVDQIWALCDELTAAHGDLIPAVLR</sequence>
<evidence type="ECO:0000256" key="5">
    <source>
        <dbReference type="ARBA" id="ARBA00023027"/>
    </source>
</evidence>
<evidence type="ECO:0000256" key="1">
    <source>
        <dbReference type="ARBA" id="ARBA00001936"/>
    </source>
</evidence>
<protein>
    <submittedName>
        <fullName evidence="11">Alpha-glucosidase/alpha-galactosidase</fullName>
    </submittedName>
</protein>
<dbReference type="Pfam" id="PF11975">
    <property type="entry name" value="Glyco_hydro_4C"/>
    <property type="match status" value="1"/>
</dbReference>
<keyword evidence="6" id="KW-0464">Manganese</keyword>
<name>A0ABT1DED6_9ACTN</name>
<evidence type="ECO:0000256" key="6">
    <source>
        <dbReference type="ARBA" id="ARBA00023211"/>
    </source>
</evidence>
<keyword evidence="7" id="KW-0119">Carbohydrate metabolism</keyword>
<evidence type="ECO:0000259" key="10">
    <source>
        <dbReference type="Pfam" id="PF11975"/>
    </source>
</evidence>
<comment type="caution">
    <text evidence="11">The sequence shown here is derived from an EMBL/GenBank/DDBJ whole genome shotgun (WGS) entry which is preliminary data.</text>
</comment>
<evidence type="ECO:0000256" key="9">
    <source>
        <dbReference type="RuleBase" id="RU361152"/>
    </source>
</evidence>
<comment type="cofactor">
    <cofactor evidence="9">
        <name>NAD(+)</name>
        <dbReference type="ChEBI" id="CHEBI:57540"/>
    </cofactor>
    <text evidence="9">Binds 1 NAD(+) per subunit.</text>
</comment>
<dbReference type="InterPro" id="IPR022616">
    <property type="entry name" value="Glyco_hydro_4_C"/>
</dbReference>
<accession>A0ABT1DED6</accession>
<keyword evidence="12" id="KW-1185">Reference proteome</keyword>
<comment type="similarity">
    <text evidence="2 9">Belongs to the glycosyl hydrolase 4 family.</text>
</comment>
<evidence type="ECO:0000256" key="8">
    <source>
        <dbReference type="ARBA" id="ARBA00023295"/>
    </source>
</evidence>